<feature type="non-terminal residue" evidence="1">
    <location>
        <position position="82"/>
    </location>
</feature>
<evidence type="ECO:0008006" key="3">
    <source>
        <dbReference type="Google" id="ProtNLM"/>
    </source>
</evidence>
<proteinExistence type="predicted"/>
<accession>A0AA38GTT6</accession>
<organism evidence="1 2">
    <name type="scientific">Taxus chinensis</name>
    <name type="common">Chinese yew</name>
    <name type="synonym">Taxus wallichiana var. chinensis</name>
    <dbReference type="NCBI Taxonomy" id="29808"/>
    <lineage>
        <taxon>Eukaryota</taxon>
        <taxon>Viridiplantae</taxon>
        <taxon>Streptophyta</taxon>
        <taxon>Embryophyta</taxon>
        <taxon>Tracheophyta</taxon>
        <taxon>Spermatophyta</taxon>
        <taxon>Pinopsida</taxon>
        <taxon>Pinidae</taxon>
        <taxon>Conifers II</taxon>
        <taxon>Cupressales</taxon>
        <taxon>Taxaceae</taxon>
        <taxon>Taxus</taxon>
    </lineage>
</organism>
<dbReference type="AlphaFoldDB" id="A0AA38GTT6"/>
<protein>
    <recommendedName>
        <fullName evidence="3">HAT C-terminal dimerisation domain-containing protein</fullName>
    </recommendedName>
</protein>
<reference evidence="1 2" key="1">
    <citation type="journal article" date="2021" name="Nat. Plants">
        <title>The Taxus genome provides insights into paclitaxel biosynthesis.</title>
        <authorList>
            <person name="Xiong X."/>
            <person name="Gou J."/>
            <person name="Liao Q."/>
            <person name="Li Y."/>
            <person name="Zhou Q."/>
            <person name="Bi G."/>
            <person name="Li C."/>
            <person name="Du R."/>
            <person name="Wang X."/>
            <person name="Sun T."/>
            <person name="Guo L."/>
            <person name="Liang H."/>
            <person name="Lu P."/>
            <person name="Wu Y."/>
            <person name="Zhang Z."/>
            <person name="Ro D.K."/>
            <person name="Shang Y."/>
            <person name="Huang S."/>
            <person name="Yan J."/>
        </authorList>
    </citation>
    <scope>NUCLEOTIDE SEQUENCE [LARGE SCALE GENOMIC DNA]</scope>
    <source>
        <strain evidence="1">Ta-2019</strain>
    </source>
</reference>
<feature type="non-terminal residue" evidence="1">
    <location>
        <position position="1"/>
    </location>
</feature>
<evidence type="ECO:0000313" key="2">
    <source>
        <dbReference type="Proteomes" id="UP000824469"/>
    </source>
</evidence>
<evidence type="ECO:0000313" key="1">
    <source>
        <dbReference type="EMBL" id="KAH9328211.1"/>
    </source>
</evidence>
<dbReference type="Proteomes" id="UP000824469">
    <property type="component" value="Unassembled WGS sequence"/>
</dbReference>
<keyword evidence="2" id="KW-1185">Reference proteome</keyword>
<sequence length="82" mass="9247">QQPYDDQEVANGTRAAFRRLILDPPISSTVRNEIGMFASREGSMGEVEALCDKATLTPIKWWIVYGHNVKFKQPIAIKLLSQ</sequence>
<dbReference type="EMBL" id="JAHRHJ020000001">
    <property type="protein sequence ID" value="KAH9328211.1"/>
    <property type="molecule type" value="Genomic_DNA"/>
</dbReference>
<name>A0AA38GTT6_TAXCH</name>
<gene>
    <name evidence="1" type="ORF">KI387_000319</name>
</gene>
<comment type="caution">
    <text evidence="1">The sequence shown here is derived from an EMBL/GenBank/DDBJ whole genome shotgun (WGS) entry which is preliminary data.</text>
</comment>